<organism evidence="2">
    <name type="scientific">Nicotiana tabacum</name>
    <name type="common">Common tobacco</name>
    <dbReference type="NCBI Taxonomy" id="4097"/>
    <lineage>
        <taxon>Eukaryota</taxon>
        <taxon>Viridiplantae</taxon>
        <taxon>Streptophyta</taxon>
        <taxon>Embryophyta</taxon>
        <taxon>Tracheophyta</taxon>
        <taxon>Spermatophyta</taxon>
        <taxon>Magnoliopsida</taxon>
        <taxon>eudicotyledons</taxon>
        <taxon>Gunneridae</taxon>
        <taxon>Pentapetalae</taxon>
        <taxon>asterids</taxon>
        <taxon>lamiids</taxon>
        <taxon>Solanales</taxon>
        <taxon>Solanaceae</taxon>
        <taxon>Nicotianoideae</taxon>
        <taxon>Nicotianeae</taxon>
        <taxon>Nicotiana</taxon>
    </lineage>
</organism>
<dbReference type="Pfam" id="PF03732">
    <property type="entry name" value="Retrotrans_gag"/>
    <property type="match status" value="1"/>
</dbReference>
<reference evidence="2" key="1">
    <citation type="submission" date="2025-08" db="UniProtKB">
        <authorList>
            <consortium name="RefSeq"/>
        </authorList>
    </citation>
    <scope>IDENTIFICATION</scope>
</reference>
<protein>
    <submittedName>
        <fullName evidence="2">Uncharacterized protein isoform X1</fullName>
    </submittedName>
</protein>
<dbReference type="RefSeq" id="XP_016453542.1">
    <property type="nucleotide sequence ID" value="XM_016598056.1"/>
</dbReference>
<dbReference type="OrthoDB" id="1298831at2759"/>
<dbReference type="PANTHER" id="PTHR33223:SF11">
    <property type="entry name" value="ELEMENT PROTEIN, PUTATIVE-RELATED"/>
    <property type="match status" value="1"/>
</dbReference>
<proteinExistence type="predicted"/>
<sequence>MTRSSTKELANYDSEIEKTLRLHRKGQTSSPQSITCEEMENEELNNNQLPPHQVEERFDEVASRRDRILRDYARPDHFEGESSVRRPTIAANNFEIHTVKTCRYNGVTTDAIRLWLFPFSLKGDAKTWLRSLARGSITTWDQMTQKFLNKYFLPAKTFKMKQEINNFMKTDSESVYQAWE</sequence>
<dbReference type="KEGG" id="nta:107777891"/>
<name>A0A1S3YNG8_TOBAC</name>
<evidence type="ECO:0000259" key="1">
    <source>
        <dbReference type="Pfam" id="PF03732"/>
    </source>
</evidence>
<dbReference type="PANTHER" id="PTHR33223">
    <property type="entry name" value="CCHC-TYPE DOMAIN-CONTAINING PROTEIN"/>
    <property type="match status" value="1"/>
</dbReference>
<dbReference type="InterPro" id="IPR005162">
    <property type="entry name" value="Retrotrans_gag_dom"/>
</dbReference>
<accession>A0A1S3YNG8</accession>
<gene>
    <name evidence="2" type="primary">LOC107777891</name>
</gene>
<dbReference type="PaxDb" id="4097-A0A1S3YNG8"/>
<dbReference type="OMA" id="FKINGAS"/>
<dbReference type="AlphaFoldDB" id="A0A1S3YNG8"/>
<evidence type="ECO:0000313" key="2">
    <source>
        <dbReference type="RefSeq" id="XP_016453542.1"/>
    </source>
</evidence>
<feature type="domain" description="Retrotransposon gag" evidence="1">
    <location>
        <begin position="116"/>
        <end position="180"/>
    </location>
</feature>